<evidence type="ECO:0000259" key="30">
    <source>
        <dbReference type="Pfam" id="PF00905"/>
    </source>
</evidence>
<keyword evidence="13 33" id="KW-0808">Transferase</keyword>
<dbReference type="GO" id="GO:0009002">
    <property type="term" value="F:serine-type D-Ala-D-Ala carboxypeptidase activity"/>
    <property type="evidence" value="ECO:0007669"/>
    <property type="project" value="UniProtKB-EC"/>
</dbReference>
<dbReference type="Pfam" id="PF00912">
    <property type="entry name" value="Transgly"/>
    <property type="match status" value="1"/>
</dbReference>
<comment type="function">
    <text evidence="1">Cell wall formation. Synthesis of cross-linked peptidoglycan from the lipid intermediates. The enzyme has a penicillin-insensitive transglycosylase N-terminal domain (formation of linear glycan strands) and a penicillin-sensitive transpeptidase C-terminal domain (cross-linking of the peptide subunits).</text>
</comment>
<keyword evidence="23" id="KW-0961">Cell wall biogenesis/degradation</keyword>
<comment type="pathway">
    <text evidence="27">Glycan biosynthesis.</text>
</comment>
<comment type="similarity">
    <text evidence="4">In the C-terminal section; belongs to the transpeptidase family.</text>
</comment>
<dbReference type="Pfam" id="PF17092">
    <property type="entry name" value="PCB_OB"/>
    <property type="match status" value="1"/>
</dbReference>
<keyword evidence="22" id="KW-0511">Multifunctional enzyme</keyword>
<dbReference type="OrthoDB" id="9766909at2"/>
<dbReference type="AlphaFoldDB" id="A0A1R4HGY8"/>
<comment type="pathway">
    <text evidence="3">Cell wall biogenesis; peptidoglycan biosynthesis.</text>
</comment>
<dbReference type="NCBIfam" id="TIGR02074">
    <property type="entry name" value="PBP_1a_fam"/>
    <property type="match status" value="1"/>
</dbReference>
<reference evidence="34" key="1">
    <citation type="submission" date="2017-02" db="EMBL/GenBank/DDBJ databases">
        <authorList>
            <person name="Daims H."/>
        </authorList>
    </citation>
    <scope>NUCLEOTIDE SEQUENCE [LARGE SCALE GENOMIC DNA]</scope>
</reference>
<dbReference type="InterPro" id="IPR001264">
    <property type="entry name" value="Glyco_trans_51"/>
</dbReference>
<evidence type="ECO:0000256" key="10">
    <source>
        <dbReference type="ARBA" id="ARBA00022645"/>
    </source>
</evidence>
<keyword evidence="10" id="KW-0121">Carboxypeptidase</keyword>
<dbReference type="InterPro" id="IPR001460">
    <property type="entry name" value="PCN-bd_Tpept"/>
</dbReference>
<evidence type="ECO:0000256" key="5">
    <source>
        <dbReference type="ARBA" id="ARBA00007739"/>
    </source>
</evidence>
<keyword evidence="15 33" id="KW-0378">Hydrolase</keyword>
<keyword evidence="11" id="KW-0645">Protease</keyword>
<comment type="subcellular location">
    <subcellularLocation>
        <location evidence="2">Cell inner membrane</location>
        <topology evidence="2">Single-pass type II membrane protein</topology>
    </subcellularLocation>
</comment>
<evidence type="ECO:0000256" key="21">
    <source>
        <dbReference type="ARBA" id="ARBA00023251"/>
    </source>
</evidence>
<gene>
    <name evidence="33" type="primary">mrcA</name>
    <name evidence="33" type="ORF">CRENPOLYSF1_670016</name>
</gene>
<evidence type="ECO:0000256" key="25">
    <source>
        <dbReference type="ARBA" id="ARBA00044770"/>
    </source>
</evidence>
<evidence type="ECO:0000256" key="6">
    <source>
        <dbReference type="ARBA" id="ARBA00012448"/>
    </source>
</evidence>
<dbReference type="GO" id="GO:0008360">
    <property type="term" value="P:regulation of cell shape"/>
    <property type="evidence" value="ECO:0007669"/>
    <property type="project" value="UniProtKB-KW"/>
</dbReference>
<dbReference type="GO" id="GO:0030288">
    <property type="term" value="C:outer membrane-bounded periplasmic space"/>
    <property type="evidence" value="ECO:0007669"/>
    <property type="project" value="TreeGrafter"/>
</dbReference>
<evidence type="ECO:0000256" key="26">
    <source>
        <dbReference type="ARBA" id="ARBA00049902"/>
    </source>
</evidence>
<dbReference type="EC" id="3.4.16.4" evidence="6"/>
<dbReference type="PANTHER" id="PTHR32282:SF27">
    <property type="entry name" value="PENICILLIN-BINDING PROTEIN 1A"/>
    <property type="match status" value="1"/>
</dbReference>
<dbReference type="InterPro" id="IPR031376">
    <property type="entry name" value="PCB_OB"/>
</dbReference>
<dbReference type="UniPathway" id="UPA00219"/>
<evidence type="ECO:0000256" key="11">
    <source>
        <dbReference type="ARBA" id="ARBA00022670"/>
    </source>
</evidence>
<dbReference type="FunFam" id="1.10.3810.10:FF:000003">
    <property type="entry name" value="Penicillin-binding protein 1a"/>
    <property type="match status" value="1"/>
</dbReference>
<keyword evidence="8" id="KW-1003">Cell membrane</keyword>
<dbReference type="Pfam" id="PF00905">
    <property type="entry name" value="Transpeptidase"/>
    <property type="match status" value="1"/>
</dbReference>
<evidence type="ECO:0000256" key="27">
    <source>
        <dbReference type="ARBA" id="ARBA00060592"/>
    </source>
</evidence>
<dbReference type="InterPro" id="IPR012338">
    <property type="entry name" value="Beta-lactam/transpept-like"/>
</dbReference>
<feature type="transmembrane region" description="Helical" evidence="29">
    <location>
        <begin position="12"/>
        <end position="29"/>
    </location>
</feature>
<keyword evidence="12 33" id="KW-0328">Glycosyltransferase</keyword>
<dbReference type="InterPro" id="IPR023346">
    <property type="entry name" value="Lysozyme-like_dom_sf"/>
</dbReference>
<accession>A0A1R4HGY8</accession>
<evidence type="ECO:0000256" key="19">
    <source>
        <dbReference type="ARBA" id="ARBA00022989"/>
    </source>
</evidence>
<dbReference type="GO" id="GO:0005886">
    <property type="term" value="C:plasma membrane"/>
    <property type="evidence" value="ECO:0007669"/>
    <property type="project" value="UniProtKB-SubCell"/>
</dbReference>
<evidence type="ECO:0000256" key="1">
    <source>
        <dbReference type="ARBA" id="ARBA00002624"/>
    </source>
</evidence>
<keyword evidence="17" id="KW-0735">Signal-anchor</keyword>
<evidence type="ECO:0000256" key="18">
    <source>
        <dbReference type="ARBA" id="ARBA00022984"/>
    </source>
</evidence>
<evidence type="ECO:0000256" key="17">
    <source>
        <dbReference type="ARBA" id="ARBA00022968"/>
    </source>
</evidence>
<evidence type="ECO:0000256" key="14">
    <source>
        <dbReference type="ARBA" id="ARBA00022692"/>
    </source>
</evidence>
<evidence type="ECO:0000313" key="34">
    <source>
        <dbReference type="Proteomes" id="UP000195667"/>
    </source>
</evidence>
<dbReference type="GO" id="GO:0006508">
    <property type="term" value="P:proteolysis"/>
    <property type="evidence" value="ECO:0007669"/>
    <property type="project" value="UniProtKB-KW"/>
</dbReference>
<evidence type="ECO:0000256" key="7">
    <source>
        <dbReference type="ARBA" id="ARBA00018638"/>
    </source>
</evidence>
<feature type="region of interest" description="Disordered" evidence="28">
    <location>
        <begin position="742"/>
        <end position="802"/>
    </location>
</feature>
<evidence type="ECO:0000256" key="13">
    <source>
        <dbReference type="ARBA" id="ARBA00022679"/>
    </source>
</evidence>
<evidence type="ECO:0000259" key="31">
    <source>
        <dbReference type="Pfam" id="PF00912"/>
    </source>
</evidence>
<dbReference type="GO" id="GO:0008955">
    <property type="term" value="F:peptidoglycan glycosyltransferase activity"/>
    <property type="evidence" value="ECO:0007669"/>
    <property type="project" value="UniProtKB-EC"/>
</dbReference>
<dbReference type="SUPFAM" id="SSF53955">
    <property type="entry name" value="Lysozyme-like"/>
    <property type="match status" value="1"/>
</dbReference>
<comment type="similarity">
    <text evidence="5">In the N-terminal section; belongs to the glycosyltransferase 51 family.</text>
</comment>
<dbReference type="EC" id="2.4.99.28" evidence="25"/>
<evidence type="ECO:0000256" key="16">
    <source>
        <dbReference type="ARBA" id="ARBA00022960"/>
    </source>
</evidence>
<dbReference type="SUPFAM" id="SSF56601">
    <property type="entry name" value="beta-lactamase/transpeptidase-like"/>
    <property type="match status" value="1"/>
</dbReference>
<evidence type="ECO:0000256" key="22">
    <source>
        <dbReference type="ARBA" id="ARBA00023268"/>
    </source>
</evidence>
<evidence type="ECO:0000256" key="8">
    <source>
        <dbReference type="ARBA" id="ARBA00022475"/>
    </source>
</evidence>
<evidence type="ECO:0000256" key="29">
    <source>
        <dbReference type="SAM" id="Phobius"/>
    </source>
</evidence>
<feature type="domain" description="Penicillin-binding protein transpeptidase" evidence="30">
    <location>
        <begin position="407"/>
        <end position="663"/>
    </location>
</feature>
<evidence type="ECO:0000256" key="9">
    <source>
        <dbReference type="ARBA" id="ARBA00022519"/>
    </source>
</evidence>
<evidence type="ECO:0000256" key="2">
    <source>
        <dbReference type="ARBA" id="ARBA00004249"/>
    </source>
</evidence>
<keyword evidence="34" id="KW-1185">Reference proteome</keyword>
<dbReference type="GO" id="GO:0008658">
    <property type="term" value="F:penicillin binding"/>
    <property type="evidence" value="ECO:0007669"/>
    <property type="project" value="InterPro"/>
</dbReference>
<keyword evidence="21" id="KW-0046">Antibiotic resistance</keyword>
<dbReference type="InterPro" id="IPR050396">
    <property type="entry name" value="Glycosyltr_51/Transpeptidase"/>
</dbReference>
<keyword evidence="16" id="KW-0133">Cell shape</keyword>
<keyword evidence="18" id="KW-0573">Peptidoglycan synthesis</keyword>
<evidence type="ECO:0000256" key="4">
    <source>
        <dbReference type="ARBA" id="ARBA00007090"/>
    </source>
</evidence>
<comment type="catalytic activity">
    <reaction evidence="26">
        <text>[GlcNAc-(1-&gt;4)-Mur2Ac(oyl-L-Ala-gamma-D-Glu-L-Lys-D-Ala-D-Ala)](n)-di-trans,octa-cis-undecaprenyl diphosphate + beta-D-GlcNAc-(1-&gt;4)-Mur2Ac(oyl-L-Ala-gamma-D-Glu-L-Lys-D-Ala-D-Ala)-di-trans,octa-cis-undecaprenyl diphosphate = [GlcNAc-(1-&gt;4)-Mur2Ac(oyl-L-Ala-gamma-D-Glu-L-Lys-D-Ala-D-Ala)](n+1)-di-trans,octa-cis-undecaprenyl diphosphate + di-trans,octa-cis-undecaprenyl diphosphate + H(+)</text>
        <dbReference type="Rhea" id="RHEA:23708"/>
        <dbReference type="Rhea" id="RHEA-COMP:9602"/>
        <dbReference type="Rhea" id="RHEA-COMP:9603"/>
        <dbReference type="ChEBI" id="CHEBI:15378"/>
        <dbReference type="ChEBI" id="CHEBI:58405"/>
        <dbReference type="ChEBI" id="CHEBI:60033"/>
        <dbReference type="ChEBI" id="CHEBI:78435"/>
        <dbReference type="EC" id="2.4.99.28"/>
    </reaction>
</comment>
<evidence type="ECO:0000313" key="33">
    <source>
        <dbReference type="EMBL" id="SJM95281.1"/>
    </source>
</evidence>
<comment type="catalytic activity">
    <reaction evidence="24">
        <text>Preferential cleavage: (Ac)2-L-Lys-D-Ala-|-D-Ala. Also transpeptidation of peptidyl-alanyl moieties that are N-acyl substituents of D-alanine.</text>
        <dbReference type="EC" id="3.4.16.4"/>
    </reaction>
</comment>
<evidence type="ECO:0000256" key="28">
    <source>
        <dbReference type="SAM" id="MobiDB-lite"/>
    </source>
</evidence>
<evidence type="ECO:0000256" key="12">
    <source>
        <dbReference type="ARBA" id="ARBA00022676"/>
    </source>
</evidence>
<dbReference type="EMBL" id="FUKI01000145">
    <property type="protein sequence ID" value="SJM95281.1"/>
    <property type="molecule type" value="Genomic_DNA"/>
</dbReference>
<keyword evidence="20 29" id="KW-0472">Membrane</keyword>
<dbReference type="RefSeq" id="WP_087144723.1">
    <property type="nucleotide sequence ID" value="NZ_FUKI01000145.1"/>
</dbReference>
<evidence type="ECO:0000256" key="3">
    <source>
        <dbReference type="ARBA" id="ARBA00004752"/>
    </source>
</evidence>
<evidence type="ECO:0000256" key="15">
    <source>
        <dbReference type="ARBA" id="ARBA00022801"/>
    </source>
</evidence>
<keyword evidence="9" id="KW-0997">Cell inner membrane</keyword>
<dbReference type="GO" id="GO:0009252">
    <property type="term" value="P:peptidoglycan biosynthetic process"/>
    <property type="evidence" value="ECO:0007669"/>
    <property type="project" value="UniProtKB-UniPathway"/>
</dbReference>
<organism evidence="33 34">
    <name type="scientific">Crenothrix polyspora</name>
    <dbReference type="NCBI Taxonomy" id="360316"/>
    <lineage>
        <taxon>Bacteria</taxon>
        <taxon>Pseudomonadati</taxon>
        <taxon>Pseudomonadota</taxon>
        <taxon>Gammaproteobacteria</taxon>
        <taxon>Methylococcales</taxon>
        <taxon>Crenotrichaceae</taxon>
        <taxon>Crenothrix</taxon>
    </lineage>
</organism>
<sequence>MAIKISSGNTLKLLATVTLIAGISGFLFYKQLLVSLPDTSTLQNVEYQTPLNIYSKEKLLIAQFGGNKRIPLAIDQVPKQLINAFLASEDDNFYEHPGVDYKGLVRAVLQLALTGKKSQGGSTITMQVTRNFFLSNEKTYTRKLKEIILALKLEREYSKDKILELYLNQIYMGHSAYGVVAATQTYYGKPLNKLSLAEHAMIAGLPKAPSAYNPITNEKRALTRRNYVLHRMLELKKISPAEYNDAIKQPSTAKLQYSSSDVAAPFVAEMVRQQLFEQYGEGAYTSGMNVYTTISAPLQKAADQALRHTLHSYDERHGYKISIADTSKNIKFTDMPVIGDTYPATIVSLSNQKATARLQNNTLIDVAWKNSRATGTIRKTLKVGDILSVRQLKNDNWAFTQAPKVEGAFVALDPKNGAILALVGGFDFTRNKYNRATQSKRQPGSGFKPVIYTAALEHGYSPASLINDAPIVIRDKSQENDWRPENYSKRFYGLTSIRKAITYSRNIVSIRLLKEMGIDTGIKTGLRFGFTKDQLPRGLSLALGSGHASPLQMSRFFATFANGGFLVDPYFIDHIEASDGKIIFKAKPKTPCPNCSAKQKPKPTQATRVISPQINFLMNSLLRDVVQKGTATDAKVLGRSDLAGKTGTTNDQRDAWFNGFTPSIAASAWVGFDNFAPLGKVETGGVAALPMWIEFMRTALKGTPVQPFIPPKGIIKKGGEFYQSDYSPKLLAQAGTVLSEEGEIISSPKKSKRKSSASKNYFNNSASTSKSKRKSSTSSSEAGNSPQQNKPATAKPVVESLF</sequence>
<proteinExistence type="inferred from homology"/>
<feature type="domain" description="Glycosyl transferase family 51" evidence="31">
    <location>
        <begin position="60"/>
        <end position="232"/>
    </location>
</feature>
<feature type="domain" description="Penicillin-binding protein OB-like" evidence="32">
    <location>
        <begin position="332"/>
        <end position="405"/>
    </location>
</feature>
<dbReference type="InterPro" id="IPR036950">
    <property type="entry name" value="PBP_transglycosylase"/>
</dbReference>
<keyword evidence="19 29" id="KW-1133">Transmembrane helix</keyword>
<evidence type="ECO:0000256" key="20">
    <source>
        <dbReference type="ARBA" id="ARBA00023136"/>
    </source>
</evidence>
<evidence type="ECO:0000256" key="24">
    <source>
        <dbReference type="ARBA" id="ARBA00034000"/>
    </source>
</evidence>
<dbReference type="Proteomes" id="UP000195667">
    <property type="component" value="Unassembled WGS sequence"/>
</dbReference>
<keyword evidence="14 29" id="KW-0812">Transmembrane</keyword>
<protein>
    <recommendedName>
        <fullName evidence="7">Penicillin-binding protein 1A</fullName>
        <ecNumber evidence="25">2.4.99.28</ecNumber>
        <ecNumber evidence="6">3.4.16.4</ecNumber>
    </recommendedName>
</protein>
<dbReference type="GO" id="GO:0046677">
    <property type="term" value="P:response to antibiotic"/>
    <property type="evidence" value="ECO:0007669"/>
    <property type="project" value="UniProtKB-KW"/>
</dbReference>
<dbReference type="GO" id="GO:0071555">
    <property type="term" value="P:cell wall organization"/>
    <property type="evidence" value="ECO:0007669"/>
    <property type="project" value="UniProtKB-KW"/>
</dbReference>
<dbReference type="Gene3D" id="3.40.710.10">
    <property type="entry name" value="DD-peptidase/beta-lactamase superfamily"/>
    <property type="match status" value="2"/>
</dbReference>
<dbReference type="PANTHER" id="PTHR32282">
    <property type="entry name" value="BINDING PROTEIN TRANSPEPTIDASE, PUTATIVE-RELATED"/>
    <property type="match status" value="1"/>
</dbReference>
<name>A0A1R4HGY8_9GAMM</name>
<evidence type="ECO:0000259" key="32">
    <source>
        <dbReference type="Pfam" id="PF17092"/>
    </source>
</evidence>
<dbReference type="Gene3D" id="1.10.3810.10">
    <property type="entry name" value="Biosynthetic peptidoglycan transglycosylase-like"/>
    <property type="match status" value="1"/>
</dbReference>
<feature type="compositionally biased region" description="Polar residues" evidence="28">
    <location>
        <begin position="781"/>
        <end position="791"/>
    </location>
</feature>
<evidence type="ECO:0000256" key="23">
    <source>
        <dbReference type="ARBA" id="ARBA00023316"/>
    </source>
</evidence>